<organism evidence="2 3">
    <name type="scientific">Rhodococcus hoagii</name>
    <name type="common">Corynebacterium equii</name>
    <dbReference type="NCBI Taxonomy" id="43767"/>
    <lineage>
        <taxon>Bacteria</taxon>
        <taxon>Bacillati</taxon>
        <taxon>Actinomycetota</taxon>
        <taxon>Actinomycetes</taxon>
        <taxon>Mycobacteriales</taxon>
        <taxon>Nocardiaceae</taxon>
        <taxon>Prescottella</taxon>
    </lineage>
</organism>
<comment type="caution">
    <text evidence="2">The sequence shown here is derived from an EMBL/GenBank/DDBJ whole genome shotgun (WGS) entry which is preliminary data.</text>
</comment>
<dbReference type="AlphaFoldDB" id="A0AAE5IV91"/>
<dbReference type="Pfam" id="PF00929">
    <property type="entry name" value="RNase_T"/>
    <property type="match status" value="1"/>
</dbReference>
<dbReference type="EMBL" id="LWIC01000001">
    <property type="protein sequence ID" value="ORM31285.1"/>
    <property type="molecule type" value="Genomic_DNA"/>
</dbReference>
<dbReference type="RefSeq" id="WP_084967865.1">
    <property type="nucleotide sequence ID" value="NZ_AP025268.1"/>
</dbReference>
<protein>
    <recommendedName>
        <fullName evidence="1">Exonuclease domain-containing protein</fullName>
    </recommendedName>
</protein>
<dbReference type="SMART" id="SM00479">
    <property type="entry name" value="EXOIII"/>
    <property type="match status" value="1"/>
</dbReference>
<proteinExistence type="predicted"/>
<dbReference type="InterPro" id="IPR012337">
    <property type="entry name" value="RNaseH-like_sf"/>
</dbReference>
<evidence type="ECO:0000313" key="2">
    <source>
        <dbReference type="EMBL" id="ORM31285.1"/>
    </source>
</evidence>
<dbReference type="InterPro" id="IPR036397">
    <property type="entry name" value="RNaseH_sf"/>
</dbReference>
<accession>A0AAE5IV91</accession>
<reference evidence="2 3" key="1">
    <citation type="journal article" date="2016" name="Genome Biol. Evol.">
        <title>Pangenome and Phylogenomic Analysis of the Pathogenic Actinobacterium Rhodococcus equi.</title>
        <authorList>
            <person name="Anastasi E."/>
            <person name="MacArthur I."/>
            <person name="Scortti M."/>
            <person name="Alvarez S."/>
            <person name="Giguere S."/>
            <person name="Vazquez-Boland J.A."/>
        </authorList>
    </citation>
    <scope>NUCLEOTIDE SEQUENCE [LARGE SCALE GENOMIC DNA]</scope>
    <source>
        <strain evidence="2 3">PAM1271</strain>
    </source>
</reference>
<sequence length="188" mass="21094">MSDRDLIVVDIETTSLDTERALVFEVAAINTTTGEELHFVPALPPGWMEKADPVSLAINRYFERRLFDEELAEEPTRDRYDVLGKMLEGNTFAGSNPRFDAAILDRELARIGWATPWHHRLADLAAYTAGSIWLEPTDLPGLDRCCGLLGVENEAPHSALGDARATAKCFERLADLIHERMNRNEVPF</sequence>
<dbReference type="Gene3D" id="3.30.420.10">
    <property type="entry name" value="Ribonuclease H-like superfamily/Ribonuclease H"/>
    <property type="match status" value="1"/>
</dbReference>
<dbReference type="SUPFAM" id="SSF53098">
    <property type="entry name" value="Ribonuclease H-like"/>
    <property type="match status" value="1"/>
</dbReference>
<dbReference type="CDD" id="cd06127">
    <property type="entry name" value="DEDDh"/>
    <property type="match status" value="1"/>
</dbReference>
<dbReference type="GO" id="GO:0004527">
    <property type="term" value="F:exonuclease activity"/>
    <property type="evidence" value="ECO:0007669"/>
    <property type="project" value="UniProtKB-ARBA"/>
</dbReference>
<gene>
    <name evidence="2" type="ORF">A5N68_03510</name>
</gene>
<dbReference type="GO" id="GO:0003676">
    <property type="term" value="F:nucleic acid binding"/>
    <property type="evidence" value="ECO:0007669"/>
    <property type="project" value="InterPro"/>
</dbReference>
<name>A0AAE5IV91_RHOHA</name>
<evidence type="ECO:0000259" key="1">
    <source>
        <dbReference type="SMART" id="SM00479"/>
    </source>
</evidence>
<feature type="domain" description="Exonuclease" evidence="1">
    <location>
        <begin position="5"/>
        <end position="179"/>
    </location>
</feature>
<dbReference type="Proteomes" id="UP000193518">
    <property type="component" value="Unassembled WGS sequence"/>
</dbReference>
<evidence type="ECO:0000313" key="3">
    <source>
        <dbReference type="Proteomes" id="UP000193518"/>
    </source>
</evidence>
<dbReference type="InterPro" id="IPR013520">
    <property type="entry name" value="Ribonucl_H"/>
</dbReference>